<sequence>MDKQLKSGGAFGLKFSRTVIYIICILLSLLSILPFWIMFVNATRSTAEIQSGLSLLPSTHFMNNLQVLLDKSFDPIQGFMNSFIISGSATILTVYFSSLAAYGLVTYDWKLRKPFFTFIMCVMMIPSQASAIGFYQFMYKLGWTNSFLPLILPAIAAPAVVFFMRQYLLATLSLEIVEASRVDGSSEFRTFNRIILPLMMPAVATQAIFAFVANWNNLFMPLILLTQKEKYTMPIMVSLLRGDIYKTEFGSIYMGLALTALPLFVVYFLLSRYIIAGVALGGVKE</sequence>
<dbReference type="GO" id="GO:0055085">
    <property type="term" value="P:transmembrane transport"/>
    <property type="evidence" value="ECO:0007669"/>
    <property type="project" value="InterPro"/>
</dbReference>
<feature type="transmembrane region" description="Helical" evidence="7">
    <location>
        <begin position="117"/>
        <end position="138"/>
    </location>
</feature>
<reference evidence="9 10" key="1">
    <citation type="submission" date="2021-03" db="EMBL/GenBank/DDBJ databases">
        <title>Antimicrobial resistance genes in bacteria isolated from Japanese honey, and their potential for conferring macrolide and lincosamide resistance in the American foulbrood pathogen Paenibacillus larvae.</title>
        <authorList>
            <person name="Okamoto M."/>
            <person name="Kumagai M."/>
            <person name="Kanamori H."/>
            <person name="Takamatsu D."/>
        </authorList>
    </citation>
    <scope>NUCLEOTIDE SEQUENCE [LARGE SCALE GENOMIC DNA]</scope>
    <source>
        <strain evidence="9 10">J41TS12</strain>
    </source>
</reference>
<dbReference type="InterPro" id="IPR035906">
    <property type="entry name" value="MetI-like_sf"/>
</dbReference>
<dbReference type="GO" id="GO:0005886">
    <property type="term" value="C:plasma membrane"/>
    <property type="evidence" value="ECO:0007669"/>
    <property type="project" value="UniProtKB-SubCell"/>
</dbReference>
<gene>
    <name evidence="9" type="ORF">J41TS12_25660</name>
</gene>
<dbReference type="Pfam" id="PF00528">
    <property type="entry name" value="BPD_transp_1"/>
    <property type="match status" value="1"/>
</dbReference>
<dbReference type="CDD" id="cd06261">
    <property type="entry name" value="TM_PBP2"/>
    <property type="match status" value="1"/>
</dbReference>
<keyword evidence="5 7" id="KW-1133">Transmembrane helix</keyword>
<name>A0A920CFJ2_9BACL</name>
<evidence type="ECO:0000256" key="2">
    <source>
        <dbReference type="ARBA" id="ARBA00022448"/>
    </source>
</evidence>
<dbReference type="PROSITE" id="PS50928">
    <property type="entry name" value="ABC_TM1"/>
    <property type="match status" value="1"/>
</dbReference>
<evidence type="ECO:0000256" key="4">
    <source>
        <dbReference type="ARBA" id="ARBA00022692"/>
    </source>
</evidence>
<accession>A0A920CFJ2</accession>
<feature type="transmembrane region" description="Helical" evidence="7">
    <location>
        <begin position="194"/>
        <end position="215"/>
    </location>
</feature>
<keyword evidence="10" id="KW-1185">Reference proteome</keyword>
<feature type="transmembrane region" description="Helical" evidence="7">
    <location>
        <begin position="150"/>
        <end position="174"/>
    </location>
</feature>
<evidence type="ECO:0000313" key="10">
    <source>
        <dbReference type="Proteomes" id="UP000681162"/>
    </source>
</evidence>
<keyword evidence="6 7" id="KW-0472">Membrane</keyword>
<evidence type="ECO:0000259" key="8">
    <source>
        <dbReference type="PROSITE" id="PS50928"/>
    </source>
</evidence>
<feature type="transmembrane region" description="Helical" evidence="7">
    <location>
        <begin position="20"/>
        <end position="39"/>
    </location>
</feature>
<dbReference type="AlphaFoldDB" id="A0A920CFJ2"/>
<dbReference type="SUPFAM" id="SSF161098">
    <property type="entry name" value="MetI-like"/>
    <property type="match status" value="1"/>
</dbReference>
<keyword evidence="3" id="KW-1003">Cell membrane</keyword>
<keyword evidence="2 7" id="KW-0813">Transport</keyword>
<feature type="transmembrane region" description="Helical" evidence="7">
    <location>
        <begin position="83"/>
        <end position="105"/>
    </location>
</feature>
<evidence type="ECO:0000256" key="6">
    <source>
        <dbReference type="ARBA" id="ARBA00023136"/>
    </source>
</evidence>
<feature type="domain" description="ABC transmembrane type-1" evidence="8">
    <location>
        <begin position="79"/>
        <end position="270"/>
    </location>
</feature>
<dbReference type="Gene3D" id="1.10.3720.10">
    <property type="entry name" value="MetI-like"/>
    <property type="match status" value="1"/>
</dbReference>
<dbReference type="EMBL" id="BORR01000008">
    <property type="protein sequence ID" value="GIO37705.1"/>
    <property type="molecule type" value="Genomic_DNA"/>
</dbReference>
<evidence type="ECO:0000256" key="5">
    <source>
        <dbReference type="ARBA" id="ARBA00022989"/>
    </source>
</evidence>
<dbReference type="Proteomes" id="UP000681162">
    <property type="component" value="Unassembled WGS sequence"/>
</dbReference>
<evidence type="ECO:0000256" key="1">
    <source>
        <dbReference type="ARBA" id="ARBA00004651"/>
    </source>
</evidence>
<evidence type="ECO:0000313" key="9">
    <source>
        <dbReference type="EMBL" id="GIO37705.1"/>
    </source>
</evidence>
<dbReference type="PANTHER" id="PTHR43744:SF2">
    <property type="entry name" value="ARABINOOLIGOSACCHARIDES TRANSPORT SYSTEM PERMEASE PROTEIN ARAQ"/>
    <property type="match status" value="1"/>
</dbReference>
<dbReference type="RefSeq" id="WP_212939946.1">
    <property type="nucleotide sequence ID" value="NZ_BORR01000008.1"/>
</dbReference>
<organism evidence="9 10">
    <name type="scientific">Paenibacillus antibioticophila</name>
    <dbReference type="NCBI Taxonomy" id="1274374"/>
    <lineage>
        <taxon>Bacteria</taxon>
        <taxon>Bacillati</taxon>
        <taxon>Bacillota</taxon>
        <taxon>Bacilli</taxon>
        <taxon>Bacillales</taxon>
        <taxon>Paenibacillaceae</taxon>
        <taxon>Paenibacillus</taxon>
    </lineage>
</organism>
<feature type="transmembrane region" description="Helical" evidence="7">
    <location>
        <begin position="250"/>
        <end position="270"/>
    </location>
</feature>
<comment type="similarity">
    <text evidence="7">Belongs to the binding-protein-dependent transport system permease family.</text>
</comment>
<comment type="caution">
    <text evidence="9">The sequence shown here is derived from an EMBL/GenBank/DDBJ whole genome shotgun (WGS) entry which is preliminary data.</text>
</comment>
<dbReference type="PANTHER" id="PTHR43744">
    <property type="entry name" value="ABC TRANSPORTER PERMEASE PROTEIN MG189-RELATED-RELATED"/>
    <property type="match status" value="1"/>
</dbReference>
<dbReference type="InterPro" id="IPR000515">
    <property type="entry name" value="MetI-like"/>
</dbReference>
<comment type="subcellular location">
    <subcellularLocation>
        <location evidence="1 7">Cell membrane</location>
        <topology evidence="1 7">Multi-pass membrane protein</topology>
    </subcellularLocation>
</comment>
<evidence type="ECO:0000256" key="3">
    <source>
        <dbReference type="ARBA" id="ARBA00022475"/>
    </source>
</evidence>
<proteinExistence type="inferred from homology"/>
<keyword evidence="4 7" id="KW-0812">Transmembrane</keyword>
<evidence type="ECO:0000256" key="7">
    <source>
        <dbReference type="RuleBase" id="RU363032"/>
    </source>
</evidence>
<protein>
    <submittedName>
        <fullName evidence="9">Sugar ABC transporter permease</fullName>
    </submittedName>
</protein>